<keyword evidence="2" id="KW-0637">Prenyltransferase</keyword>
<dbReference type="Gene3D" id="1.25.40.120">
    <property type="entry name" value="Protein prenylyltransferase"/>
    <property type="match status" value="1"/>
</dbReference>
<dbReference type="Proteomes" id="UP001146793">
    <property type="component" value="Unassembled WGS sequence"/>
</dbReference>
<evidence type="ECO:0000256" key="3">
    <source>
        <dbReference type="ARBA" id="ARBA00022679"/>
    </source>
</evidence>
<proteinExistence type="inferred from homology"/>
<dbReference type="InterPro" id="IPR002088">
    <property type="entry name" value="Prenyl_trans_a"/>
</dbReference>
<accession>A0AAV7ZL43</accession>
<reference evidence="5" key="1">
    <citation type="submission" date="2022-08" db="EMBL/GenBank/DDBJ databases">
        <title>Novel sulphate-reducing endosymbionts in the free-living metamonad Anaeramoeba.</title>
        <authorList>
            <person name="Jerlstrom-Hultqvist J."/>
            <person name="Cepicka I."/>
            <person name="Gallot-Lavallee L."/>
            <person name="Salas-Leiva D."/>
            <person name="Curtis B.A."/>
            <person name="Zahonova K."/>
            <person name="Pipaliya S."/>
            <person name="Dacks J."/>
            <person name="Roger A.J."/>
        </authorList>
    </citation>
    <scope>NUCLEOTIDE SEQUENCE</scope>
    <source>
        <strain evidence="5">Busselton2</strain>
    </source>
</reference>
<evidence type="ECO:0000256" key="4">
    <source>
        <dbReference type="ARBA" id="ARBA00022737"/>
    </source>
</evidence>
<dbReference type="PANTHER" id="PTHR11129:SF3">
    <property type="entry name" value="PROTEIN PRENYLTRANSFERASE ALPHA SUBUNIT REPEAT-CONTAINING PROTEIN 1"/>
    <property type="match status" value="1"/>
</dbReference>
<comment type="caution">
    <text evidence="5">The sequence shown here is derived from an EMBL/GenBank/DDBJ whole genome shotgun (WGS) entry which is preliminary data.</text>
</comment>
<dbReference type="PANTHER" id="PTHR11129">
    <property type="entry name" value="PROTEIN FARNESYLTRANSFERASE ALPHA SUBUNIT/RAB GERANYLGERANYL TRANSFERASE ALPHA SUBUNIT"/>
    <property type="match status" value="1"/>
</dbReference>
<evidence type="ECO:0000256" key="2">
    <source>
        <dbReference type="ARBA" id="ARBA00022602"/>
    </source>
</evidence>
<dbReference type="SUPFAM" id="SSF48439">
    <property type="entry name" value="Protein prenylyltransferase"/>
    <property type="match status" value="1"/>
</dbReference>
<comment type="similarity">
    <text evidence="1">Belongs to the protein prenyltransferase subunit alpha family.</text>
</comment>
<dbReference type="PROSITE" id="PS51147">
    <property type="entry name" value="PFTA"/>
    <property type="match status" value="1"/>
</dbReference>
<keyword evidence="3" id="KW-0808">Transferase</keyword>
<keyword evidence="4" id="KW-0677">Repeat</keyword>
<sequence length="462" mass="55640">MFADVLILIIEGPISEIDKKNEFGIIFEHVSVNNEYYPFFFENGNLGIHYQHILPLLQYGLYLFNQRSTLSKKEILILTKIIILINPGFVTGLNQRRNYLYNGVINPKDELNYLDILLMRHPKIQELWIYQNDNENVRNDNDNDDDNKKIIERLDKEFLICSRCADIYPRNYYAWTYRIKLWKYLPNPLSLLLKELNVTMKQFVKRHLSDYSALNYRQFLLKEIELQLKGEKKDKTVEEQEEGILDLYYQELLFVSHLQTNYPGFEATWQHRKFVLRYIAKKRKKTFFKIDLEVRKEWESILEDQVSDLENEDLSDLNQQIRLRIALIYQIFLDEFNFEQNEQNEQTENSEQIKQKIQNQKDDQKSQIFSQNSLKKYFSFDIEMIYCQMVLLDYEVSNFHQQRSCAGSYKIWLIEFVKNNSNYTNLNPILQSAIKLMKKYDTTHKNLWKNKFKLLKNTNSDN</sequence>
<dbReference type="GO" id="GO:0005737">
    <property type="term" value="C:cytoplasm"/>
    <property type="evidence" value="ECO:0007669"/>
    <property type="project" value="TreeGrafter"/>
</dbReference>
<dbReference type="EMBL" id="JANTQA010000030">
    <property type="protein sequence ID" value="KAJ3440574.1"/>
    <property type="molecule type" value="Genomic_DNA"/>
</dbReference>
<evidence type="ECO:0000256" key="1">
    <source>
        <dbReference type="ARBA" id="ARBA00006734"/>
    </source>
</evidence>
<evidence type="ECO:0000313" key="6">
    <source>
        <dbReference type="Proteomes" id="UP001146793"/>
    </source>
</evidence>
<name>A0AAV7ZL43_9EUKA</name>
<dbReference type="GO" id="GO:0008318">
    <property type="term" value="F:protein prenyltransferase activity"/>
    <property type="evidence" value="ECO:0007669"/>
    <property type="project" value="InterPro"/>
</dbReference>
<protein>
    <submittedName>
        <fullName evidence="5">Protein prenyltransferase alpha subunit repeat-containing protein</fullName>
    </submittedName>
</protein>
<evidence type="ECO:0000313" key="5">
    <source>
        <dbReference type="EMBL" id="KAJ3440574.1"/>
    </source>
</evidence>
<organism evidence="5 6">
    <name type="scientific">Anaeramoeba flamelloides</name>
    <dbReference type="NCBI Taxonomy" id="1746091"/>
    <lineage>
        <taxon>Eukaryota</taxon>
        <taxon>Metamonada</taxon>
        <taxon>Anaeramoebidae</taxon>
        <taxon>Anaeramoeba</taxon>
    </lineage>
</organism>
<gene>
    <name evidence="5" type="ORF">M0812_14242</name>
</gene>
<dbReference type="AlphaFoldDB" id="A0AAV7ZL43"/>
<dbReference type="Pfam" id="PF01239">
    <property type="entry name" value="PPTA"/>
    <property type="match status" value="2"/>
</dbReference>